<dbReference type="Proteomes" id="UP000054485">
    <property type="component" value="Unassembled WGS sequence"/>
</dbReference>
<sequence length="168" mass="19598">YIYVDDSFSYAEGHDRAFYAKYQKFLPRNMVKLLCLWDELGIPHEERKQLFGSSLPVIGFDVDPQLMRISLRNEAKSDLISELQIFARHQHRRTLRECEHIAGSLNWALNVAPMLRPGLAALYKKMKGKTQTKALVWLNRHMVLEILWAAEHLEQSNGVYLLKSISWN</sequence>
<dbReference type="InParanoid" id="A0A0C9ZTH3"/>
<protein>
    <submittedName>
        <fullName evidence="1">Uncharacterized protein</fullName>
    </submittedName>
</protein>
<dbReference type="HOGENOM" id="CLU_134793_0_0_1"/>
<dbReference type="EMBL" id="KN836170">
    <property type="protein sequence ID" value="KIK32616.1"/>
    <property type="molecule type" value="Genomic_DNA"/>
</dbReference>
<organism evidence="1 2">
    <name type="scientific">Suillus luteus UH-Slu-Lm8-n1</name>
    <dbReference type="NCBI Taxonomy" id="930992"/>
    <lineage>
        <taxon>Eukaryota</taxon>
        <taxon>Fungi</taxon>
        <taxon>Dikarya</taxon>
        <taxon>Basidiomycota</taxon>
        <taxon>Agaricomycotina</taxon>
        <taxon>Agaricomycetes</taxon>
        <taxon>Agaricomycetidae</taxon>
        <taxon>Boletales</taxon>
        <taxon>Suillineae</taxon>
        <taxon>Suillaceae</taxon>
        <taxon>Suillus</taxon>
    </lineage>
</organism>
<dbReference type="STRING" id="930992.A0A0C9ZTH3"/>
<evidence type="ECO:0000313" key="2">
    <source>
        <dbReference type="Proteomes" id="UP000054485"/>
    </source>
</evidence>
<accession>A0A0C9ZTH3</accession>
<reference evidence="1 2" key="1">
    <citation type="submission" date="2014-04" db="EMBL/GenBank/DDBJ databases">
        <authorList>
            <consortium name="DOE Joint Genome Institute"/>
            <person name="Kuo A."/>
            <person name="Ruytinx J."/>
            <person name="Rineau F."/>
            <person name="Colpaert J."/>
            <person name="Kohler A."/>
            <person name="Nagy L.G."/>
            <person name="Floudas D."/>
            <person name="Copeland A."/>
            <person name="Barry K.W."/>
            <person name="Cichocki N."/>
            <person name="Veneault-Fourrey C."/>
            <person name="LaButti K."/>
            <person name="Lindquist E.A."/>
            <person name="Lipzen A."/>
            <person name="Lundell T."/>
            <person name="Morin E."/>
            <person name="Murat C."/>
            <person name="Sun H."/>
            <person name="Tunlid A."/>
            <person name="Henrissat B."/>
            <person name="Grigoriev I.V."/>
            <person name="Hibbett D.S."/>
            <person name="Martin F."/>
            <person name="Nordberg H.P."/>
            <person name="Cantor M.N."/>
            <person name="Hua S.X."/>
        </authorList>
    </citation>
    <scope>NUCLEOTIDE SEQUENCE [LARGE SCALE GENOMIC DNA]</scope>
    <source>
        <strain evidence="1 2">UH-Slu-Lm8-n1</strain>
    </source>
</reference>
<dbReference type="OrthoDB" id="198652at2759"/>
<feature type="non-terminal residue" evidence="1">
    <location>
        <position position="168"/>
    </location>
</feature>
<keyword evidence="2" id="KW-1185">Reference proteome</keyword>
<evidence type="ECO:0000313" key="1">
    <source>
        <dbReference type="EMBL" id="KIK32616.1"/>
    </source>
</evidence>
<dbReference type="AlphaFoldDB" id="A0A0C9ZTH3"/>
<gene>
    <name evidence="1" type="ORF">CY34DRAFT_37928</name>
</gene>
<reference evidence="2" key="2">
    <citation type="submission" date="2015-01" db="EMBL/GenBank/DDBJ databases">
        <title>Evolutionary Origins and Diversification of the Mycorrhizal Mutualists.</title>
        <authorList>
            <consortium name="DOE Joint Genome Institute"/>
            <consortium name="Mycorrhizal Genomics Consortium"/>
            <person name="Kohler A."/>
            <person name="Kuo A."/>
            <person name="Nagy L.G."/>
            <person name="Floudas D."/>
            <person name="Copeland A."/>
            <person name="Barry K.W."/>
            <person name="Cichocki N."/>
            <person name="Veneault-Fourrey C."/>
            <person name="LaButti K."/>
            <person name="Lindquist E.A."/>
            <person name="Lipzen A."/>
            <person name="Lundell T."/>
            <person name="Morin E."/>
            <person name="Murat C."/>
            <person name="Riley R."/>
            <person name="Ohm R."/>
            <person name="Sun H."/>
            <person name="Tunlid A."/>
            <person name="Henrissat B."/>
            <person name="Grigoriev I.V."/>
            <person name="Hibbett D.S."/>
            <person name="Martin F."/>
        </authorList>
    </citation>
    <scope>NUCLEOTIDE SEQUENCE [LARGE SCALE GENOMIC DNA]</scope>
    <source>
        <strain evidence="2">UH-Slu-Lm8-n1</strain>
    </source>
</reference>
<feature type="non-terminal residue" evidence="1">
    <location>
        <position position="1"/>
    </location>
</feature>
<proteinExistence type="predicted"/>
<name>A0A0C9ZTH3_9AGAM</name>